<evidence type="ECO:0000256" key="7">
    <source>
        <dbReference type="ARBA" id="ARBA00022982"/>
    </source>
</evidence>
<keyword evidence="11 14" id="KW-0472">Membrane</keyword>
<feature type="region of interest" description="Disordered" evidence="13">
    <location>
        <begin position="514"/>
        <end position="538"/>
    </location>
</feature>
<dbReference type="SFLD" id="SFLDG01168">
    <property type="entry name" value="Ferric_reductase_subgroup_(FRE"/>
    <property type="match status" value="1"/>
</dbReference>
<evidence type="ECO:0000313" key="17">
    <source>
        <dbReference type="Proteomes" id="UP000184383"/>
    </source>
</evidence>
<keyword evidence="17" id="KW-1185">Reference proteome</keyword>
<dbReference type="EC" id="1.16.1.9" evidence="3"/>
<organism evidence="16 17">
    <name type="scientific">Aspergillus wentii DTO 134E9</name>
    <dbReference type="NCBI Taxonomy" id="1073089"/>
    <lineage>
        <taxon>Eukaryota</taxon>
        <taxon>Fungi</taxon>
        <taxon>Dikarya</taxon>
        <taxon>Ascomycota</taxon>
        <taxon>Pezizomycotina</taxon>
        <taxon>Eurotiomycetes</taxon>
        <taxon>Eurotiomycetidae</taxon>
        <taxon>Eurotiales</taxon>
        <taxon>Aspergillaceae</taxon>
        <taxon>Aspergillus</taxon>
        <taxon>Aspergillus subgen. Cremei</taxon>
    </lineage>
</organism>
<evidence type="ECO:0000256" key="13">
    <source>
        <dbReference type="SAM" id="MobiDB-lite"/>
    </source>
</evidence>
<keyword evidence="8 14" id="KW-1133">Transmembrane helix</keyword>
<dbReference type="STRING" id="1073089.A0A1L9RE66"/>
<dbReference type="CDD" id="cd06186">
    <property type="entry name" value="NOX_Duox_like_FAD_NADP"/>
    <property type="match status" value="1"/>
</dbReference>
<dbReference type="VEuPathDB" id="FungiDB:ASPWEDRAFT_43295"/>
<evidence type="ECO:0000256" key="10">
    <source>
        <dbReference type="ARBA" id="ARBA00023065"/>
    </source>
</evidence>
<proteinExistence type="inferred from homology"/>
<dbReference type="InterPro" id="IPR017938">
    <property type="entry name" value="Riboflavin_synthase-like_b-brl"/>
</dbReference>
<protein>
    <recommendedName>
        <fullName evidence="3">ferric-chelate reductase (NADPH)</fullName>
        <ecNumber evidence="3">1.16.1.9</ecNumber>
    </recommendedName>
</protein>
<keyword evidence="4" id="KW-0813">Transport</keyword>
<keyword evidence="9" id="KW-0560">Oxidoreductase</keyword>
<dbReference type="InterPro" id="IPR017927">
    <property type="entry name" value="FAD-bd_FR_type"/>
</dbReference>
<evidence type="ECO:0000256" key="11">
    <source>
        <dbReference type="ARBA" id="ARBA00023136"/>
    </source>
</evidence>
<evidence type="ECO:0000256" key="9">
    <source>
        <dbReference type="ARBA" id="ARBA00023002"/>
    </source>
</evidence>
<dbReference type="PANTHER" id="PTHR32361">
    <property type="entry name" value="FERRIC/CUPRIC REDUCTASE TRANSMEMBRANE COMPONENT"/>
    <property type="match status" value="1"/>
</dbReference>
<reference evidence="17" key="1">
    <citation type="journal article" date="2017" name="Genome Biol.">
        <title>Comparative genomics reveals high biological diversity and specific adaptations in the industrially and medically important fungal genus Aspergillus.</title>
        <authorList>
            <person name="de Vries R.P."/>
            <person name="Riley R."/>
            <person name="Wiebenga A."/>
            <person name="Aguilar-Osorio G."/>
            <person name="Amillis S."/>
            <person name="Uchima C.A."/>
            <person name="Anderluh G."/>
            <person name="Asadollahi M."/>
            <person name="Askin M."/>
            <person name="Barry K."/>
            <person name="Battaglia E."/>
            <person name="Bayram O."/>
            <person name="Benocci T."/>
            <person name="Braus-Stromeyer S.A."/>
            <person name="Caldana C."/>
            <person name="Canovas D."/>
            <person name="Cerqueira G.C."/>
            <person name="Chen F."/>
            <person name="Chen W."/>
            <person name="Choi C."/>
            <person name="Clum A."/>
            <person name="Dos Santos R.A."/>
            <person name="Damasio A.R."/>
            <person name="Diallinas G."/>
            <person name="Emri T."/>
            <person name="Fekete E."/>
            <person name="Flipphi M."/>
            <person name="Freyberg S."/>
            <person name="Gallo A."/>
            <person name="Gournas C."/>
            <person name="Habgood R."/>
            <person name="Hainaut M."/>
            <person name="Harispe M.L."/>
            <person name="Henrissat B."/>
            <person name="Hilden K.S."/>
            <person name="Hope R."/>
            <person name="Hossain A."/>
            <person name="Karabika E."/>
            <person name="Karaffa L."/>
            <person name="Karanyi Z."/>
            <person name="Krasevec N."/>
            <person name="Kuo A."/>
            <person name="Kusch H."/>
            <person name="LaButti K."/>
            <person name="Lagendijk E.L."/>
            <person name="Lapidus A."/>
            <person name="Levasseur A."/>
            <person name="Lindquist E."/>
            <person name="Lipzen A."/>
            <person name="Logrieco A.F."/>
            <person name="MacCabe A."/>
            <person name="Maekelae M.R."/>
            <person name="Malavazi I."/>
            <person name="Melin P."/>
            <person name="Meyer V."/>
            <person name="Mielnichuk N."/>
            <person name="Miskei M."/>
            <person name="Molnar A.P."/>
            <person name="Mule G."/>
            <person name="Ngan C.Y."/>
            <person name="Orejas M."/>
            <person name="Orosz E."/>
            <person name="Ouedraogo J.P."/>
            <person name="Overkamp K.M."/>
            <person name="Park H.-S."/>
            <person name="Perrone G."/>
            <person name="Piumi F."/>
            <person name="Punt P.J."/>
            <person name="Ram A.F."/>
            <person name="Ramon A."/>
            <person name="Rauscher S."/>
            <person name="Record E."/>
            <person name="Riano-Pachon D.M."/>
            <person name="Robert V."/>
            <person name="Roehrig J."/>
            <person name="Ruller R."/>
            <person name="Salamov A."/>
            <person name="Salih N.S."/>
            <person name="Samson R.A."/>
            <person name="Sandor E."/>
            <person name="Sanguinetti M."/>
            <person name="Schuetze T."/>
            <person name="Sepcic K."/>
            <person name="Shelest E."/>
            <person name="Sherlock G."/>
            <person name="Sophianopoulou V."/>
            <person name="Squina F.M."/>
            <person name="Sun H."/>
            <person name="Susca A."/>
            <person name="Todd R.B."/>
            <person name="Tsang A."/>
            <person name="Unkles S.E."/>
            <person name="van de Wiele N."/>
            <person name="van Rossen-Uffink D."/>
            <person name="Oliveira J.V."/>
            <person name="Vesth T.C."/>
            <person name="Visser J."/>
            <person name="Yu J.-H."/>
            <person name="Zhou M."/>
            <person name="Andersen M.R."/>
            <person name="Archer D.B."/>
            <person name="Baker S.E."/>
            <person name="Benoit I."/>
            <person name="Brakhage A.A."/>
            <person name="Braus G.H."/>
            <person name="Fischer R."/>
            <person name="Frisvad J.C."/>
            <person name="Goldman G.H."/>
            <person name="Houbraken J."/>
            <person name="Oakley B."/>
            <person name="Pocsi I."/>
            <person name="Scazzocchio C."/>
            <person name="Seiboth B."/>
            <person name="vanKuyk P.A."/>
            <person name="Wortman J."/>
            <person name="Dyer P.S."/>
            <person name="Grigoriev I.V."/>
        </authorList>
    </citation>
    <scope>NUCLEOTIDE SEQUENCE [LARGE SCALE GENOMIC DNA]</scope>
    <source>
        <strain evidence="17">DTO 134E9</strain>
    </source>
</reference>
<evidence type="ECO:0000313" key="16">
    <source>
        <dbReference type="EMBL" id="OJJ33220.1"/>
    </source>
</evidence>
<sequence length="609" mass="67811">MDSGSSMDMAMSEKTVGLPWLDQPVMLHSSRADSCSKFTSEQCAYRNYHWRYWYESDHVYALNTIYFLCATVGVFAIAHFLSKYAPVSLKKSGAWRKATATMRYLAYKGFRMPALRYWSPSLGVILLGVVGTVFFFAMILGPKPYYWPTDQGVSYGSSPPIATRTGWMALALLPFVMALGAKANLISALTGVPHEKLQVFHHWTSYAMFVLALIHTFPFIIYHINKGDMVEEWNTSVVYWTGVAAIIPQAYLTFMSLPSIRNRFYEFFKATHFLAALLFLIFFFFHCDFRLSSWDYFVATGTVYLLSLFAAQIRTYLLHGVHYASIDLLPCGFVRVKIPTIISWRPGQHIFVRFFTLGLHSLTAHPFTICSLSYDPDKVGKASEIVFYIKPRRGITGRLAKIAAKSPGASKKVVLEGPYGGMTPTALAEFDKILVISGGSGGGFSLAIIEEALRLRQFPVDKQNVDSGAQRQHIHVIFATRNTAVAEWYIEAIEAMISTYDAAKEVSVSVHITSQAESSNQTTSDPANDGSKELPKPDITSVSVHNKFRPNLPQIIASATNGETGKHVGVFVCGPSSMLHDTRNAAAEAQRDVLKGNVEDVYLHTESFS</sequence>
<evidence type="ECO:0000256" key="8">
    <source>
        <dbReference type="ARBA" id="ARBA00022989"/>
    </source>
</evidence>
<dbReference type="GO" id="GO:0006879">
    <property type="term" value="P:intracellular iron ion homeostasis"/>
    <property type="evidence" value="ECO:0007669"/>
    <property type="project" value="TreeGrafter"/>
</dbReference>
<keyword evidence="7" id="KW-0249">Electron transport</keyword>
<evidence type="ECO:0000256" key="6">
    <source>
        <dbReference type="ARBA" id="ARBA00022692"/>
    </source>
</evidence>
<feature type="transmembrane region" description="Helical" evidence="14">
    <location>
        <begin position="117"/>
        <end position="141"/>
    </location>
</feature>
<evidence type="ECO:0000256" key="2">
    <source>
        <dbReference type="ARBA" id="ARBA00006278"/>
    </source>
</evidence>
<comment type="similarity">
    <text evidence="2">Belongs to the ferric reductase (FRE) family.</text>
</comment>
<dbReference type="GO" id="GO:0005886">
    <property type="term" value="C:plasma membrane"/>
    <property type="evidence" value="ECO:0007669"/>
    <property type="project" value="UniProtKB-SubCell"/>
</dbReference>
<dbReference type="SFLD" id="SFLDS00052">
    <property type="entry name" value="Ferric_Reductase_Domain"/>
    <property type="match status" value="1"/>
</dbReference>
<dbReference type="InterPro" id="IPR013121">
    <property type="entry name" value="Fe_red_NAD-bd_6"/>
</dbReference>
<dbReference type="EMBL" id="KV878214">
    <property type="protein sequence ID" value="OJJ33220.1"/>
    <property type="molecule type" value="Genomic_DNA"/>
</dbReference>
<evidence type="ECO:0000256" key="14">
    <source>
        <dbReference type="SAM" id="Phobius"/>
    </source>
</evidence>
<comment type="catalytic activity">
    <reaction evidence="12">
        <text>2 a Fe(II)-siderophore + NADP(+) + H(+) = 2 a Fe(III)-siderophore + NADPH</text>
        <dbReference type="Rhea" id="RHEA:28795"/>
        <dbReference type="Rhea" id="RHEA-COMP:11342"/>
        <dbReference type="Rhea" id="RHEA-COMP:11344"/>
        <dbReference type="ChEBI" id="CHEBI:15378"/>
        <dbReference type="ChEBI" id="CHEBI:29033"/>
        <dbReference type="ChEBI" id="CHEBI:29034"/>
        <dbReference type="ChEBI" id="CHEBI:57783"/>
        <dbReference type="ChEBI" id="CHEBI:58349"/>
        <dbReference type="EC" id="1.16.1.9"/>
    </reaction>
</comment>
<gene>
    <name evidence="16" type="ORF">ASPWEDRAFT_43295</name>
</gene>
<feature type="transmembrane region" description="Helical" evidence="14">
    <location>
        <begin position="206"/>
        <end position="225"/>
    </location>
</feature>
<dbReference type="Proteomes" id="UP000184383">
    <property type="component" value="Unassembled WGS sequence"/>
</dbReference>
<dbReference type="PROSITE" id="PS51384">
    <property type="entry name" value="FAD_FR"/>
    <property type="match status" value="1"/>
</dbReference>
<dbReference type="SUPFAM" id="SSF52343">
    <property type="entry name" value="Ferredoxin reductase-like, C-terminal NADP-linked domain"/>
    <property type="match status" value="1"/>
</dbReference>
<dbReference type="SUPFAM" id="SSF63380">
    <property type="entry name" value="Riboflavin synthase domain-like"/>
    <property type="match status" value="1"/>
</dbReference>
<evidence type="ECO:0000256" key="5">
    <source>
        <dbReference type="ARBA" id="ARBA00022475"/>
    </source>
</evidence>
<dbReference type="GO" id="GO:0052851">
    <property type="term" value="F:ferric-chelate reductase (NADPH) activity"/>
    <property type="evidence" value="ECO:0007669"/>
    <property type="project" value="UniProtKB-EC"/>
</dbReference>
<evidence type="ECO:0000256" key="3">
    <source>
        <dbReference type="ARBA" id="ARBA00012668"/>
    </source>
</evidence>
<keyword evidence="10" id="KW-0406">Ion transport</keyword>
<dbReference type="GO" id="GO:0006826">
    <property type="term" value="P:iron ion transport"/>
    <property type="evidence" value="ECO:0007669"/>
    <property type="project" value="UniProtKB-ARBA"/>
</dbReference>
<dbReference type="Pfam" id="PF01794">
    <property type="entry name" value="Ferric_reduct"/>
    <property type="match status" value="1"/>
</dbReference>
<feature type="transmembrane region" description="Helical" evidence="14">
    <location>
        <begin position="237"/>
        <end position="255"/>
    </location>
</feature>
<feature type="transmembrane region" description="Helical" evidence="14">
    <location>
        <begin position="267"/>
        <end position="285"/>
    </location>
</feature>
<dbReference type="Gene3D" id="3.40.50.80">
    <property type="entry name" value="Nucleotide-binding domain of ferredoxin-NADP reductase (FNR) module"/>
    <property type="match status" value="1"/>
</dbReference>
<dbReference type="GeneID" id="63751844"/>
<dbReference type="GO" id="GO:0015677">
    <property type="term" value="P:copper ion import"/>
    <property type="evidence" value="ECO:0007669"/>
    <property type="project" value="TreeGrafter"/>
</dbReference>
<dbReference type="Pfam" id="PF08022">
    <property type="entry name" value="FAD_binding_8"/>
    <property type="match status" value="1"/>
</dbReference>
<name>A0A1L9RE66_ASPWE</name>
<dbReference type="RefSeq" id="XP_040686897.1">
    <property type="nucleotide sequence ID" value="XM_040835996.1"/>
</dbReference>
<evidence type="ECO:0000256" key="1">
    <source>
        <dbReference type="ARBA" id="ARBA00004651"/>
    </source>
</evidence>
<feature type="transmembrane region" description="Helical" evidence="14">
    <location>
        <begin position="60"/>
        <end position="81"/>
    </location>
</feature>
<feature type="transmembrane region" description="Helical" evidence="14">
    <location>
        <begin position="161"/>
        <end position="185"/>
    </location>
</feature>
<feature type="transmembrane region" description="Helical" evidence="14">
    <location>
        <begin position="297"/>
        <end position="317"/>
    </location>
</feature>
<dbReference type="AlphaFoldDB" id="A0A1L9RE66"/>
<feature type="domain" description="FAD-binding FR-type" evidence="15">
    <location>
        <begin position="292"/>
        <end position="425"/>
    </location>
</feature>
<feature type="compositionally biased region" description="Polar residues" evidence="13">
    <location>
        <begin position="514"/>
        <end position="526"/>
    </location>
</feature>
<dbReference type="InterPro" id="IPR013130">
    <property type="entry name" value="Fe3_Rdtase_TM_dom"/>
</dbReference>
<dbReference type="InterPro" id="IPR013112">
    <property type="entry name" value="FAD-bd_8"/>
</dbReference>
<dbReference type="InterPro" id="IPR039261">
    <property type="entry name" value="FNR_nucleotide-bd"/>
</dbReference>
<dbReference type="InterPro" id="IPR051410">
    <property type="entry name" value="Ferric/Cupric_Reductase"/>
</dbReference>
<evidence type="ECO:0000256" key="4">
    <source>
        <dbReference type="ARBA" id="ARBA00022448"/>
    </source>
</evidence>
<dbReference type="Pfam" id="PF08030">
    <property type="entry name" value="NAD_binding_6"/>
    <property type="match status" value="1"/>
</dbReference>
<evidence type="ECO:0000256" key="12">
    <source>
        <dbReference type="ARBA" id="ARBA00048483"/>
    </source>
</evidence>
<comment type="subcellular location">
    <subcellularLocation>
        <location evidence="1">Cell membrane</location>
        <topology evidence="1">Multi-pass membrane protein</topology>
    </subcellularLocation>
</comment>
<keyword evidence="5" id="KW-1003">Cell membrane</keyword>
<dbReference type="OrthoDB" id="17725at2759"/>
<evidence type="ECO:0000259" key="15">
    <source>
        <dbReference type="PROSITE" id="PS51384"/>
    </source>
</evidence>
<dbReference type="PANTHER" id="PTHR32361:SF23">
    <property type="entry name" value="FERRIC-CHELATE REDUCTASE"/>
    <property type="match status" value="1"/>
</dbReference>
<keyword evidence="6 14" id="KW-0812">Transmembrane</keyword>
<accession>A0A1L9RE66</accession>